<evidence type="ECO:0000313" key="11">
    <source>
        <dbReference type="Proteomes" id="UP000235682"/>
    </source>
</evidence>
<evidence type="ECO:0000256" key="7">
    <source>
        <dbReference type="ARBA" id="ARBA00023150"/>
    </source>
</evidence>
<dbReference type="RefSeq" id="WP_092084322.1">
    <property type="nucleotide sequence ID" value="NZ_FNEL01000006.1"/>
</dbReference>
<keyword evidence="11" id="KW-1185">Reference proteome</keyword>
<dbReference type="CDD" id="cd02503">
    <property type="entry name" value="MobA"/>
    <property type="match status" value="1"/>
</dbReference>
<evidence type="ECO:0000256" key="5">
    <source>
        <dbReference type="ARBA" id="ARBA00022842"/>
    </source>
</evidence>
<keyword evidence="4 8" id="KW-0547">Nucleotide-binding</keyword>
<dbReference type="PANTHER" id="PTHR19136">
    <property type="entry name" value="MOLYBDENUM COFACTOR GUANYLYLTRANSFERASE"/>
    <property type="match status" value="1"/>
</dbReference>
<dbReference type="GO" id="GO:0006777">
    <property type="term" value="P:Mo-molybdopterin cofactor biosynthetic process"/>
    <property type="evidence" value="ECO:0007669"/>
    <property type="project" value="UniProtKB-KW"/>
</dbReference>
<evidence type="ECO:0000256" key="4">
    <source>
        <dbReference type="ARBA" id="ARBA00022741"/>
    </source>
</evidence>
<feature type="binding site" evidence="8">
    <location>
        <begin position="13"/>
        <end position="15"/>
    </location>
    <ligand>
        <name>GTP</name>
        <dbReference type="ChEBI" id="CHEBI:37565"/>
    </ligand>
</feature>
<dbReference type="GO" id="GO:0046872">
    <property type="term" value="F:metal ion binding"/>
    <property type="evidence" value="ECO:0007669"/>
    <property type="project" value="UniProtKB-KW"/>
</dbReference>
<keyword evidence="10" id="KW-0548">Nucleotidyltransferase</keyword>
<dbReference type="GO" id="GO:0005525">
    <property type="term" value="F:GTP binding"/>
    <property type="evidence" value="ECO:0007669"/>
    <property type="project" value="UniProtKB-UniRule"/>
</dbReference>
<dbReference type="HAMAP" id="MF_00316">
    <property type="entry name" value="MobA"/>
    <property type="match status" value="1"/>
</dbReference>
<feature type="domain" description="MobA-like NTP transferase" evidence="9">
    <location>
        <begin position="10"/>
        <end position="168"/>
    </location>
</feature>
<reference evidence="10 11" key="1">
    <citation type="submission" date="2017-09" db="EMBL/GenBank/DDBJ databases">
        <title>Bacterial strain isolated from the female urinary microbiota.</title>
        <authorList>
            <person name="Thomas-White K."/>
            <person name="Kumar N."/>
            <person name="Forster S."/>
            <person name="Putonti C."/>
            <person name="Lawley T."/>
            <person name="Wolfe A.J."/>
        </authorList>
    </citation>
    <scope>NUCLEOTIDE SEQUENCE [LARGE SCALE GENOMIC DNA]</scope>
    <source>
        <strain evidence="10 11">UMB0852</strain>
    </source>
</reference>
<dbReference type="GO" id="GO:0005737">
    <property type="term" value="C:cytoplasm"/>
    <property type="evidence" value="ECO:0007669"/>
    <property type="project" value="UniProtKB-SubCell"/>
</dbReference>
<keyword evidence="3 8" id="KW-0479">Metal-binding</keyword>
<comment type="subcellular location">
    <subcellularLocation>
        <location evidence="8">Cytoplasm</location>
    </subcellularLocation>
</comment>
<keyword evidence="1 8" id="KW-0963">Cytoplasm</keyword>
<dbReference type="InterPro" id="IPR029044">
    <property type="entry name" value="Nucleotide-diphossugar_trans"/>
</dbReference>
<comment type="domain">
    <text evidence="8">The N-terminal domain determines nucleotide recognition and specific binding, while the C-terminal domain determines the specific binding to the target protein.</text>
</comment>
<comment type="similarity">
    <text evidence="8">Belongs to the MobA family.</text>
</comment>
<evidence type="ECO:0000256" key="2">
    <source>
        <dbReference type="ARBA" id="ARBA00022679"/>
    </source>
</evidence>
<dbReference type="InterPro" id="IPR025877">
    <property type="entry name" value="MobA-like_NTP_Trfase"/>
</dbReference>
<keyword evidence="5 8" id="KW-0460">Magnesium</keyword>
<feature type="binding site" evidence="8">
    <location>
        <position position="70"/>
    </location>
    <ligand>
        <name>GTP</name>
        <dbReference type="ChEBI" id="CHEBI:37565"/>
    </ligand>
</feature>
<proteinExistence type="inferred from homology"/>
<comment type="caution">
    <text evidence="8">Lacks conserved residue(s) required for the propagation of feature annotation.</text>
</comment>
<dbReference type="Gene3D" id="3.90.550.10">
    <property type="entry name" value="Spore Coat Polysaccharide Biosynthesis Protein SpsA, Chain A"/>
    <property type="match status" value="1"/>
</dbReference>
<accession>A0A2N6SMV4</accession>
<evidence type="ECO:0000256" key="8">
    <source>
        <dbReference type="HAMAP-Rule" id="MF_00316"/>
    </source>
</evidence>
<dbReference type="PANTHER" id="PTHR19136:SF81">
    <property type="entry name" value="MOLYBDENUM COFACTOR GUANYLYLTRANSFERASE"/>
    <property type="match status" value="1"/>
</dbReference>
<dbReference type="EC" id="2.7.7.77" evidence="8"/>
<feature type="binding site" evidence="8">
    <location>
        <position position="101"/>
    </location>
    <ligand>
        <name>Mg(2+)</name>
        <dbReference type="ChEBI" id="CHEBI:18420"/>
    </ligand>
</feature>
<name>A0A2N6SMV4_9LACT</name>
<keyword evidence="6 8" id="KW-0342">GTP-binding</keyword>
<comment type="cofactor">
    <cofactor evidence="8">
        <name>Mg(2+)</name>
        <dbReference type="ChEBI" id="CHEBI:18420"/>
    </cofactor>
</comment>
<sequence>MKLNKLPASAVILAGGQSRRMKEDKQQLILNGQWLMGSLISQLNTLFEEVIVVSNKPQLYQSLPVKVIQDVPSFKGLGPLAGMQASIQEMAYDSFFLTACDMPKLSETLIRHQFSKLMNDQTKGCLLQSKHQSIDLYPFHAFYHKSILSLLNKSLTQRELKLRYFIKQLPLSFIDFDAFNMNQSLDEWMLNLNTPQERLDYEKLVERRLLT</sequence>
<evidence type="ECO:0000256" key="3">
    <source>
        <dbReference type="ARBA" id="ARBA00022723"/>
    </source>
</evidence>
<comment type="catalytic activity">
    <reaction evidence="8">
        <text>Mo-molybdopterin + GTP + H(+) = Mo-molybdopterin guanine dinucleotide + diphosphate</text>
        <dbReference type="Rhea" id="RHEA:34243"/>
        <dbReference type="ChEBI" id="CHEBI:15378"/>
        <dbReference type="ChEBI" id="CHEBI:33019"/>
        <dbReference type="ChEBI" id="CHEBI:37565"/>
        <dbReference type="ChEBI" id="CHEBI:71302"/>
        <dbReference type="ChEBI" id="CHEBI:71310"/>
        <dbReference type="EC" id="2.7.7.77"/>
    </reaction>
</comment>
<dbReference type="AlphaFoldDB" id="A0A2N6SMV4"/>
<evidence type="ECO:0000313" key="10">
    <source>
        <dbReference type="EMBL" id="PMC58366.1"/>
    </source>
</evidence>
<dbReference type="STRING" id="84521.SAMN04487994_100623"/>
<feature type="binding site" evidence="8">
    <location>
        <position position="25"/>
    </location>
    <ligand>
        <name>GTP</name>
        <dbReference type="ChEBI" id="CHEBI:37565"/>
    </ligand>
</feature>
<keyword evidence="7 8" id="KW-0501">Molybdenum cofactor biosynthesis</keyword>
<dbReference type="Proteomes" id="UP000235682">
    <property type="component" value="Unassembled WGS sequence"/>
</dbReference>
<dbReference type="EMBL" id="PNHE01000016">
    <property type="protein sequence ID" value="PMC58366.1"/>
    <property type="molecule type" value="Genomic_DNA"/>
</dbReference>
<dbReference type="Pfam" id="PF12804">
    <property type="entry name" value="NTP_transf_3"/>
    <property type="match status" value="1"/>
</dbReference>
<comment type="function">
    <text evidence="8">Transfers a GMP moiety from GTP to Mo-molybdopterin (Mo-MPT) cofactor (Moco or molybdenum cofactor) to form Mo-molybdopterin guanine dinucleotide (Mo-MGD) cofactor.</text>
</comment>
<dbReference type="SUPFAM" id="SSF53448">
    <property type="entry name" value="Nucleotide-diphospho-sugar transferases"/>
    <property type="match status" value="1"/>
</dbReference>
<evidence type="ECO:0000256" key="1">
    <source>
        <dbReference type="ARBA" id="ARBA00022490"/>
    </source>
</evidence>
<dbReference type="GO" id="GO:0061603">
    <property type="term" value="F:molybdenum cofactor guanylyltransferase activity"/>
    <property type="evidence" value="ECO:0007669"/>
    <property type="project" value="UniProtKB-EC"/>
</dbReference>
<organism evidence="10 11">
    <name type="scientific">Dolosicoccus paucivorans</name>
    <dbReference type="NCBI Taxonomy" id="84521"/>
    <lineage>
        <taxon>Bacteria</taxon>
        <taxon>Bacillati</taxon>
        <taxon>Bacillota</taxon>
        <taxon>Bacilli</taxon>
        <taxon>Lactobacillales</taxon>
        <taxon>Aerococcaceae</taxon>
        <taxon>Dolosicoccus</taxon>
    </lineage>
</organism>
<feature type="binding site" evidence="8">
    <location>
        <position position="101"/>
    </location>
    <ligand>
        <name>GTP</name>
        <dbReference type="ChEBI" id="CHEBI:37565"/>
    </ligand>
</feature>
<evidence type="ECO:0000259" key="9">
    <source>
        <dbReference type="Pfam" id="PF12804"/>
    </source>
</evidence>
<gene>
    <name evidence="8" type="primary">mobA</name>
    <name evidence="10" type="ORF">CJ205_04765</name>
</gene>
<dbReference type="OrthoDB" id="9788394at2"/>
<protein>
    <recommendedName>
        <fullName evidence="8">Probable molybdenum cofactor guanylyltransferase</fullName>
        <shortName evidence="8">MoCo guanylyltransferase</shortName>
        <ecNumber evidence="8">2.7.7.77</ecNumber>
    </recommendedName>
    <alternativeName>
        <fullName evidence="8">GTP:molybdopterin guanylyltransferase</fullName>
    </alternativeName>
    <alternativeName>
        <fullName evidence="8">Mo-MPT guanylyltransferase</fullName>
    </alternativeName>
    <alternativeName>
        <fullName evidence="8">Molybdopterin guanylyltransferase</fullName>
    </alternativeName>
    <alternativeName>
        <fullName evidence="8">Molybdopterin-guanine dinucleotide synthase</fullName>
        <shortName evidence="8">MGD synthase</shortName>
    </alternativeName>
</protein>
<comment type="caution">
    <text evidence="10">The sequence shown here is derived from an EMBL/GenBank/DDBJ whole genome shotgun (WGS) entry which is preliminary data.</text>
</comment>
<evidence type="ECO:0000256" key="6">
    <source>
        <dbReference type="ARBA" id="ARBA00023134"/>
    </source>
</evidence>
<dbReference type="InterPro" id="IPR013482">
    <property type="entry name" value="Molybde_CF_guanTrfase"/>
</dbReference>
<keyword evidence="2 8" id="KW-0808">Transferase</keyword>